<evidence type="ECO:0008006" key="4">
    <source>
        <dbReference type="Google" id="ProtNLM"/>
    </source>
</evidence>
<evidence type="ECO:0000313" key="2">
    <source>
        <dbReference type="EMBL" id="GAA4786336.1"/>
    </source>
</evidence>
<proteinExistence type="predicted"/>
<accession>A0ABP9AU93</accession>
<feature type="chain" id="PRO_5045825532" description="DUF3108 domain-containing protein" evidence="1">
    <location>
        <begin position="26"/>
        <end position="258"/>
    </location>
</feature>
<protein>
    <recommendedName>
        <fullName evidence="4">DUF3108 domain-containing protein</fullName>
    </recommendedName>
</protein>
<keyword evidence="1" id="KW-0732">Signal</keyword>
<dbReference type="Proteomes" id="UP001499959">
    <property type="component" value="Unassembled WGS sequence"/>
</dbReference>
<evidence type="ECO:0000313" key="3">
    <source>
        <dbReference type="Proteomes" id="UP001499959"/>
    </source>
</evidence>
<organism evidence="2 3">
    <name type="scientific">Lysobacter hankyongensis</name>
    <dbReference type="NCBI Taxonomy" id="1176535"/>
    <lineage>
        <taxon>Bacteria</taxon>
        <taxon>Pseudomonadati</taxon>
        <taxon>Pseudomonadota</taxon>
        <taxon>Gammaproteobacteria</taxon>
        <taxon>Lysobacterales</taxon>
        <taxon>Lysobacteraceae</taxon>
        <taxon>Lysobacter</taxon>
    </lineage>
</organism>
<reference evidence="3" key="1">
    <citation type="journal article" date="2019" name="Int. J. Syst. Evol. Microbiol.">
        <title>The Global Catalogue of Microorganisms (GCM) 10K type strain sequencing project: providing services to taxonomists for standard genome sequencing and annotation.</title>
        <authorList>
            <consortium name="The Broad Institute Genomics Platform"/>
            <consortium name="The Broad Institute Genome Sequencing Center for Infectious Disease"/>
            <person name="Wu L."/>
            <person name="Ma J."/>
        </authorList>
    </citation>
    <scope>NUCLEOTIDE SEQUENCE [LARGE SCALE GENOMIC DNA]</scope>
    <source>
        <strain evidence="3">JCM 18204</strain>
    </source>
</reference>
<sequence>MPVRSGMTSHPAVLMLCLAALPAQASMLALEGDARDPDDGRLLYREIHLIRGDGDRPTERLVLYRCANGVAFARKRVDYRQSALAPAFELEDARGYREGLRREGGRTLVWSGRDAPKPLAATKTPLVADAGFDEFLRQRWPQLTAGRPQPLSFAIPAFGRSLPFKVRSAGTRGSDGDRVHRFELRLEGLLGVVASSIRVEYGADDQRLRRFIGPTNIRDARGGQIEARIDFPQAPRPVDAQRWQAAAAQPLADCAPGG</sequence>
<evidence type="ECO:0000256" key="1">
    <source>
        <dbReference type="SAM" id="SignalP"/>
    </source>
</evidence>
<feature type="signal peptide" evidence="1">
    <location>
        <begin position="1"/>
        <end position="25"/>
    </location>
</feature>
<name>A0ABP9AU93_9GAMM</name>
<gene>
    <name evidence="2" type="ORF">GCM10023307_08880</name>
</gene>
<comment type="caution">
    <text evidence="2">The sequence shown here is derived from an EMBL/GenBank/DDBJ whole genome shotgun (WGS) entry which is preliminary data.</text>
</comment>
<dbReference type="EMBL" id="BAABJE010000002">
    <property type="protein sequence ID" value="GAA4786336.1"/>
    <property type="molecule type" value="Genomic_DNA"/>
</dbReference>
<keyword evidence="3" id="KW-1185">Reference proteome</keyword>